<dbReference type="PRINTS" id="PR00080">
    <property type="entry name" value="SDRFAMILY"/>
</dbReference>
<name>A0A6G7K7S9_9LACT</name>
<dbReference type="RefSeq" id="WP_166160776.1">
    <property type="nucleotide sequence ID" value="NZ_CP049740.1"/>
</dbReference>
<evidence type="ECO:0000256" key="1">
    <source>
        <dbReference type="ARBA" id="ARBA00006484"/>
    </source>
</evidence>
<dbReference type="PRINTS" id="PR00081">
    <property type="entry name" value="GDHRDH"/>
</dbReference>
<reference evidence="3 4" key="1">
    <citation type="journal article" date="2017" name="Int. J. Syst. Evol. Microbiol.">
        <title>Jeotgalibaca porci sp. nov. and Jeotgalibaca arthritidis sp. nov., isolated from pigs, and emended description of the genus Jeotgalibaca.</title>
        <authorList>
            <person name="Zamora L."/>
            <person name="Perez-Sancho M."/>
            <person name="Dominguez L."/>
            <person name="Fernandez-Garayzabal J.F."/>
            <person name="Vela A.I."/>
        </authorList>
    </citation>
    <scope>NUCLEOTIDE SEQUENCE [LARGE SCALE GENOMIC DNA]</scope>
    <source>
        <strain evidence="3 4">CECT 9157</strain>
    </source>
</reference>
<protein>
    <submittedName>
        <fullName evidence="3">SDR family oxidoreductase</fullName>
    </submittedName>
</protein>
<dbReference type="KEGG" id="jar:G7057_01615"/>
<dbReference type="Gene3D" id="3.40.50.720">
    <property type="entry name" value="NAD(P)-binding Rossmann-like Domain"/>
    <property type="match status" value="1"/>
</dbReference>
<keyword evidence="4" id="KW-1185">Reference proteome</keyword>
<dbReference type="EMBL" id="CP049740">
    <property type="protein sequence ID" value="QII81297.1"/>
    <property type="molecule type" value="Genomic_DNA"/>
</dbReference>
<dbReference type="AlphaFoldDB" id="A0A6G7K7S9"/>
<evidence type="ECO:0000256" key="2">
    <source>
        <dbReference type="ARBA" id="ARBA00023002"/>
    </source>
</evidence>
<dbReference type="CDD" id="cd05344">
    <property type="entry name" value="BKR_like_SDR_like"/>
    <property type="match status" value="1"/>
</dbReference>
<comment type="similarity">
    <text evidence="1">Belongs to the short-chain dehydrogenases/reductases (SDR) family.</text>
</comment>
<evidence type="ECO:0000313" key="3">
    <source>
        <dbReference type="EMBL" id="QII81297.1"/>
    </source>
</evidence>
<dbReference type="GO" id="GO:0016491">
    <property type="term" value="F:oxidoreductase activity"/>
    <property type="evidence" value="ECO:0007669"/>
    <property type="project" value="UniProtKB-KW"/>
</dbReference>
<keyword evidence="2" id="KW-0560">Oxidoreductase</keyword>
<dbReference type="InterPro" id="IPR036291">
    <property type="entry name" value="NAD(P)-bd_dom_sf"/>
</dbReference>
<evidence type="ECO:0000313" key="4">
    <source>
        <dbReference type="Proteomes" id="UP000501451"/>
    </source>
</evidence>
<accession>A0A6G7K7S9</accession>
<dbReference type="PANTHER" id="PTHR42879:SF6">
    <property type="entry name" value="NADPH-DEPENDENT REDUCTASE BACG"/>
    <property type="match status" value="1"/>
</dbReference>
<dbReference type="FunFam" id="3.40.50.720:FF:000084">
    <property type="entry name" value="Short-chain dehydrogenase reductase"/>
    <property type="match status" value="1"/>
</dbReference>
<dbReference type="SUPFAM" id="SSF51735">
    <property type="entry name" value="NAD(P)-binding Rossmann-fold domains"/>
    <property type="match status" value="1"/>
</dbReference>
<gene>
    <name evidence="3" type="ORF">G7057_01615</name>
</gene>
<sequence>MDLGLRGKNALVVASSQGLGKAVAMELAKEGANVMLTSRNEASLQEAKSEIEQVASGTVAYYACDITKVDDIKALVAETRKRLGKIDILLNNAGGPPSGVFDDFEDQDWEAAFELNLLSYVRMIREVLPDLKESGGRIANVASSSVKRPIPNLILSNTFRNAIVGLTKSLAEELGPDNILINVVAPGTIETGRIQQLNQDRADKAGTSVEDVKAATMKDIPLGRLGEPEEFAKAVAFILSDANSYITGTTLLIDGGAAKVIAS</sequence>
<dbReference type="InterPro" id="IPR050259">
    <property type="entry name" value="SDR"/>
</dbReference>
<proteinExistence type="inferred from homology"/>
<dbReference type="Pfam" id="PF13561">
    <property type="entry name" value="adh_short_C2"/>
    <property type="match status" value="1"/>
</dbReference>
<dbReference type="InterPro" id="IPR002347">
    <property type="entry name" value="SDR_fam"/>
</dbReference>
<dbReference type="GO" id="GO:0008206">
    <property type="term" value="P:bile acid metabolic process"/>
    <property type="evidence" value="ECO:0007669"/>
    <property type="project" value="UniProtKB-ARBA"/>
</dbReference>
<organism evidence="3 4">
    <name type="scientific">Jeotgalibaca arthritidis</name>
    <dbReference type="NCBI Taxonomy" id="1868794"/>
    <lineage>
        <taxon>Bacteria</taxon>
        <taxon>Bacillati</taxon>
        <taxon>Bacillota</taxon>
        <taxon>Bacilli</taxon>
        <taxon>Lactobacillales</taxon>
        <taxon>Carnobacteriaceae</taxon>
        <taxon>Jeotgalibaca</taxon>
    </lineage>
</organism>
<dbReference type="Proteomes" id="UP000501451">
    <property type="component" value="Chromosome"/>
</dbReference>
<dbReference type="PANTHER" id="PTHR42879">
    <property type="entry name" value="3-OXOACYL-(ACYL-CARRIER-PROTEIN) REDUCTASE"/>
    <property type="match status" value="1"/>
</dbReference>